<protein>
    <recommendedName>
        <fullName evidence="4">Threonine dehydratase</fullName>
    </recommendedName>
</protein>
<evidence type="ECO:0000313" key="3">
    <source>
        <dbReference type="Proteomes" id="UP000327011"/>
    </source>
</evidence>
<dbReference type="AlphaFoldDB" id="A0A5J5K3G0"/>
<evidence type="ECO:0008006" key="4">
    <source>
        <dbReference type="Google" id="ProtNLM"/>
    </source>
</evidence>
<evidence type="ECO:0000313" key="2">
    <source>
        <dbReference type="EMBL" id="KAA9378947.1"/>
    </source>
</evidence>
<dbReference type="Proteomes" id="UP000327011">
    <property type="component" value="Unassembled WGS sequence"/>
</dbReference>
<comment type="caution">
    <text evidence="2">The sequence shown here is derived from an EMBL/GenBank/DDBJ whole genome shotgun (WGS) entry which is preliminary data.</text>
</comment>
<sequence length="100" mass="11417">MTASTEHRPHMDHSHQHGLGCGHVAVPHGDHVDYVHDRCLHKLHEDHVDECEPATHSVHSNHDHEHGPACGHVSVPHEDHVDYIHDGHRHVLHDGHWDEH</sequence>
<keyword evidence="3" id="KW-1185">Reference proteome</keyword>
<reference evidence="2 3" key="1">
    <citation type="submission" date="2019-09" db="EMBL/GenBank/DDBJ databases">
        <title>Screening of Novel Bioactive Compounds from Soil-Associated.</title>
        <authorList>
            <person name="Gong X."/>
        </authorList>
    </citation>
    <scope>NUCLEOTIDE SEQUENCE [LARGE SCALE GENOMIC DNA]</scope>
    <source>
        <strain evidence="2 3">Gxj-6</strain>
    </source>
</reference>
<organism evidence="2 3">
    <name type="scientific">Microbispora cellulosiformans</name>
    <dbReference type="NCBI Taxonomy" id="2614688"/>
    <lineage>
        <taxon>Bacteria</taxon>
        <taxon>Bacillati</taxon>
        <taxon>Actinomycetota</taxon>
        <taxon>Actinomycetes</taxon>
        <taxon>Streptosporangiales</taxon>
        <taxon>Streptosporangiaceae</taxon>
        <taxon>Microbispora</taxon>
    </lineage>
</organism>
<dbReference type="EMBL" id="VYTZ01000004">
    <property type="protein sequence ID" value="KAA9378947.1"/>
    <property type="molecule type" value="Genomic_DNA"/>
</dbReference>
<name>A0A5J5K3G0_9ACTN</name>
<evidence type="ECO:0000256" key="1">
    <source>
        <dbReference type="SAM" id="MobiDB-lite"/>
    </source>
</evidence>
<feature type="region of interest" description="Disordered" evidence="1">
    <location>
        <begin position="54"/>
        <end position="75"/>
    </location>
</feature>
<proteinExistence type="predicted"/>
<gene>
    <name evidence="2" type="ORF">F5972_11980</name>
</gene>
<accession>A0A5J5K3G0</accession>